<name>A2SM64_METPP</name>
<accession>A2SM64</accession>
<dbReference type="SUPFAM" id="SSF52402">
    <property type="entry name" value="Adenine nucleotide alpha hydrolases-like"/>
    <property type="match status" value="1"/>
</dbReference>
<evidence type="ECO:0000256" key="2">
    <source>
        <dbReference type="ARBA" id="ARBA00022741"/>
    </source>
</evidence>
<dbReference type="PANTHER" id="PTHR46268">
    <property type="entry name" value="STRESS RESPONSE PROTEIN NHAX"/>
    <property type="match status" value="1"/>
</dbReference>
<keyword evidence="3" id="KW-0067">ATP-binding</keyword>
<dbReference type="HOGENOM" id="CLU_049301_14_0_4"/>
<keyword evidence="6" id="KW-1185">Reference proteome</keyword>
<proteinExistence type="inferred from homology"/>
<dbReference type="CDD" id="cd00293">
    <property type="entry name" value="USP-like"/>
    <property type="match status" value="1"/>
</dbReference>
<reference evidence="5 6" key="1">
    <citation type="journal article" date="2007" name="J. Bacteriol.">
        <title>Whole-genome analysis of the methyl tert-butyl ether-degrading beta-proteobacterium Methylibium petroleiphilum PM1.</title>
        <authorList>
            <person name="Kane S.R."/>
            <person name="Chakicherla A.Y."/>
            <person name="Chain P.S.G."/>
            <person name="Schmidt R."/>
            <person name="Shin M.W."/>
            <person name="Legler T.C."/>
            <person name="Scow K.M."/>
            <person name="Larimer F.W."/>
            <person name="Lucas S.M."/>
            <person name="Richardson P.M."/>
            <person name="Hristova K.R."/>
        </authorList>
    </citation>
    <scope>NUCLEOTIDE SEQUENCE [LARGE SCALE GENOMIC DNA]</scope>
    <source>
        <strain evidence="6">ATCC BAA-1232 / LMG 22953 / PM1</strain>
    </source>
</reference>
<dbReference type="STRING" id="420662.Mpe_A3700"/>
<dbReference type="KEGG" id="mpt:Mpe_A3700"/>
<feature type="domain" description="UspA" evidence="4">
    <location>
        <begin position="2"/>
        <end position="140"/>
    </location>
</feature>
<dbReference type="Proteomes" id="UP000000366">
    <property type="component" value="Chromosome"/>
</dbReference>
<evidence type="ECO:0000313" key="5">
    <source>
        <dbReference type="EMBL" id="ABM96653.1"/>
    </source>
</evidence>
<dbReference type="EMBL" id="CP000555">
    <property type="protein sequence ID" value="ABM96653.1"/>
    <property type="molecule type" value="Genomic_DNA"/>
</dbReference>
<dbReference type="InterPro" id="IPR014729">
    <property type="entry name" value="Rossmann-like_a/b/a_fold"/>
</dbReference>
<organism evidence="5 6">
    <name type="scientific">Methylibium petroleiphilum (strain ATCC BAA-1232 / LMG 22953 / PM1)</name>
    <dbReference type="NCBI Taxonomy" id="420662"/>
    <lineage>
        <taxon>Bacteria</taxon>
        <taxon>Pseudomonadati</taxon>
        <taxon>Pseudomonadota</taxon>
        <taxon>Betaproteobacteria</taxon>
        <taxon>Burkholderiales</taxon>
        <taxon>Sphaerotilaceae</taxon>
        <taxon>Methylibium</taxon>
    </lineage>
</organism>
<dbReference type="PRINTS" id="PR01438">
    <property type="entry name" value="UNVRSLSTRESS"/>
</dbReference>
<comment type="similarity">
    <text evidence="1">Belongs to the universal stress protein A family.</text>
</comment>
<keyword evidence="2" id="KW-0547">Nucleotide-binding</keyword>
<dbReference type="InterPro" id="IPR006015">
    <property type="entry name" value="Universal_stress_UspA"/>
</dbReference>
<dbReference type="PANTHER" id="PTHR46268:SF27">
    <property type="entry name" value="UNIVERSAL STRESS PROTEIN RV2623"/>
    <property type="match status" value="1"/>
</dbReference>
<dbReference type="RefSeq" id="WP_011831273.1">
    <property type="nucleotide sequence ID" value="NC_008825.1"/>
</dbReference>
<gene>
    <name evidence="5" type="ordered locus">Mpe_A3700</name>
</gene>
<evidence type="ECO:0000256" key="1">
    <source>
        <dbReference type="ARBA" id="ARBA00008791"/>
    </source>
</evidence>
<dbReference type="eggNOG" id="COG0589">
    <property type="taxonomic scope" value="Bacteria"/>
</dbReference>
<evidence type="ECO:0000313" key="6">
    <source>
        <dbReference type="Proteomes" id="UP000000366"/>
    </source>
</evidence>
<dbReference type="Pfam" id="PF00582">
    <property type="entry name" value="Usp"/>
    <property type="match status" value="1"/>
</dbReference>
<sequence length="140" mass="14959">MKILAAVDGSSYTKRMLGYLTAHAEWLVAGHDITVLTVSAPVPPRAAAALDRDTIQSYYEDEAEKVFKPIRAFFAKQGVNATFVRKTGHAAEVIGKTAEAGKFDLLMLGSHGHGALTGMVMGSITTKVLASCRTPALLIR</sequence>
<evidence type="ECO:0000259" key="4">
    <source>
        <dbReference type="Pfam" id="PF00582"/>
    </source>
</evidence>
<dbReference type="AlphaFoldDB" id="A2SM64"/>
<protein>
    <recommendedName>
        <fullName evidence="4">UspA domain-containing protein</fullName>
    </recommendedName>
</protein>
<dbReference type="Gene3D" id="3.40.50.620">
    <property type="entry name" value="HUPs"/>
    <property type="match status" value="1"/>
</dbReference>
<evidence type="ECO:0000256" key="3">
    <source>
        <dbReference type="ARBA" id="ARBA00022840"/>
    </source>
</evidence>
<dbReference type="GO" id="GO:0005524">
    <property type="term" value="F:ATP binding"/>
    <property type="evidence" value="ECO:0007669"/>
    <property type="project" value="UniProtKB-KW"/>
</dbReference>
<dbReference type="InterPro" id="IPR006016">
    <property type="entry name" value="UspA"/>
</dbReference>